<reference evidence="4" key="1">
    <citation type="submission" date="2023-07" db="EMBL/GenBank/DDBJ databases">
        <authorList>
            <consortium name="AG Swart"/>
            <person name="Singh M."/>
            <person name="Singh A."/>
            <person name="Seah K."/>
            <person name="Emmerich C."/>
        </authorList>
    </citation>
    <scope>NUCLEOTIDE SEQUENCE</scope>
    <source>
        <strain evidence="4">DP1</strain>
    </source>
</reference>
<sequence>MEPASKIQTPSSLAKLDSKLLKTRKDVKIPSKSGGPSPKSKVSKPTTVSRVRKTKASSLEESKDVPVCSSQKMIKISWFFCNPEDEIMAPSALPKGKFGLCYCPGKKIKMGRDGRVHDRDLVKDLTMFRQLESNPVTMIVCLLSDYELKSIGVQVKGMCFPKIRIQPILCRLRHKVHSIPYYRDACTRRNCVDAGSHKSPRCRKNLLIHCRGGNGRAGTVAGCLLAHYYFCQTGLDPSSFTQKFLARLGRNVIAHVRKIRGSRAIECSRQEDFVKKSVVNEANEYKH</sequence>
<accession>A0AAD1UQM0</accession>
<dbReference type="Pfam" id="PF22784">
    <property type="entry name" value="PTP-SAK"/>
    <property type="match status" value="1"/>
</dbReference>
<evidence type="ECO:0000313" key="4">
    <source>
        <dbReference type="EMBL" id="CAI2372481.1"/>
    </source>
</evidence>
<keyword evidence="5" id="KW-1185">Reference proteome</keyword>
<organism evidence="4 5">
    <name type="scientific">Euplotes crassus</name>
    <dbReference type="NCBI Taxonomy" id="5936"/>
    <lineage>
        <taxon>Eukaryota</taxon>
        <taxon>Sar</taxon>
        <taxon>Alveolata</taxon>
        <taxon>Ciliophora</taxon>
        <taxon>Intramacronucleata</taxon>
        <taxon>Spirotrichea</taxon>
        <taxon>Hypotrichia</taxon>
        <taxon>Euplotida</taxon>
        <taxon>Euplotidae</taxon>
        <taxon>Moneuplotes</taxon>
    </lineage>
</organism>
<protein>
    <recommendedName>
        <fullName evidence="3">Swiss Army Knife protein DSP-PTPase phosphatase domain-containing protein</fullName>
    </recommendedName>
</protein>
<dbReference type="AlphaFoldDB" id="A0AAD1UQM0"/>
<dbReference type="SUPFAM" id="SSF52799">
    <property type="entry name" value="(Phosphotyrosine protein) phosphatases II"/>
    <property type="match status" value="1"/>
</dbReference>
<dbReference type="EMBL" id="CAMPGE010013767">
    <property type="protein sequence ID" value="CAI2372481.1"/>
    <property type="molecule type" value="Genomic_DNA"/>
</dbReference>
<dbReference type="Proteomes" id="UP001295684">
    <property type="component" value="Unassembled WGS sequence"/>
</dbReference>
<feature type="domain" description="Swiss Army Knife protein DSP-PTPase phosphatase" evidence="3">
    <location>
        <begin position="203"/>
        <end position="274"/>
    </location>
</feature>
<dbReference type="Gene3D" id="3.90.190.10">
    <property type="entry name" value="Protein tyrosine phosphatase superfamily"/>
    <property type="match status" value="1"/>
</dbReference>
<feature type="region of interest" description="Disordered" evidence="2">
    <location>
        <begin position="23"/>
        <end position="55"/>
    </location>
</feature>
<name>A0AAD1UQM0_EUPCR</name>
<evidence type="ECO:0000313" key="5">
    <source>
        <dbReference type="Proteomes" id="UP001295684"/>
    </source>
</evidence>
<proteinExistence type="predicted"/>
<evidence type="ECO:0000259" key="3">
    <source>
        <dbReference type="Pfam" id="PF22784"/>
    </source>
</evidence>
<comment type="caution">
    <text evidence="4">The sequence shown here is derived from an EMBL/GenBank/DDBJ whole genome shotgun (WGS) entry which is preliminary data.</text>
</comment>
<gene>
    <name evidence="4" type="ORF">ECRASSUSDP1_LOCUS13812</name>
</gene>
<evidence type="ECO:0000256" key="2">
    <source>
        <dbReference type="SAM" id="MobiDB-lite"/>
    </source>
</evidence>
<dbReference type="InterPro" id="IPR057023">
    <property type="entry name" value="PTP-SAK"/>
</dbReference>
<feature type="compositionally biased region" description="Low complexity" evidence="2">
    <location>
        <begin position="30"/>
        <end position="49"/>
    </location>
</feature>
<keyword evidence="1" id="KW-0378">Hydrolase</keyword>
<dbReference type="GO" id="GO:0016791">
    <property type="term" value="F:phosphatase activity"/>
    <property type="evidence" value="ECO:0007669"/>
    <property type="project" value="UniProtKB-ARBA"/>
</dbReference>
<evidence type="ECO:0000256" key="1">
    <source>
        <dbReference type="ARBA" id="ARBA00022801"/>
    </source>
</evidence>
<dbReference type="InterPro" id="IPR029021">
    <property type="entry name" value="Prot-tyrosine_phosphatase-like"/>
</dbReference>